<gene>
    <name evidence="1" type="ORF">HMPREF0758_0352</name>
</gene>
<evidence type="ECO:0000313" key="2">
    <source>
        <dbReference type="Proteomes" id="UP000005723"/>
    </source>
</evidence>
<dbReference type="STRING" id="667129.HMPREF0758_0352"/>
<proteinExistence type="predicted"/>
<dbReference type="HOGENOM" id="CLU_3257730_0_0_6"/>
<name>D4DWQ2_SEROD</name>
<reference evidence="1 2" key="1">
    <citation type="submission" date="2010-01" db="EMBL/GenBank/DDBJ databases">
        <authorList>
            <person name="Muzny D."/>
            <person name="Qin X."/>
            <person name="Deng J."/>
            <person name="Jiang H."/>
            <person name="Liu Y."/>
            <person name="Qu J."/>
            <person name="Song X.-Z."/>
            <person name="Zhang L."/>
            <person name="Thornton R."/>
            <person name="Coyle M."/>
            <person name="Francisco L."/>
            <person name="Jackson L."/>
            <person name="Javaid M."/>
            <person name="Korchina V."/>
            <person name="Kovar C."/>
            <person name="Mata R."/>
            <person name="Mathew T."/>
            <person name="Ngo R."/>
            <person name="Nguyen L."/>
            <person name="Nguyen N."/>
            <person name="Okwuonu G."/>
            <person name="Ongeri F."/>
            <person name="Pham C."/>
            <person name="Simmons D."/>
            <person name="Wilczek-Boney K."/>
            <person name="Hale W."/>
            <person name="Jakkamsetti A."/>
            <person name="Pham P."/>
            <person name="Ruth R."/>
            <person name="San Lucas F."/>
            <person name="Warren J."/>
            <person name="Zhang J."/>
            <person name="Zhao Z."/>
            <person name="Zhou C."/>
            <person name="Zhu D."/>
            <person name="Lee S."/>
            <person name="Bess C."/>
            <person name="Blankenburg K."/>
            <person name="Forbes L."/>
            <person name="Fu Q."/>
            <person name="Gubbala S."/>
            <person name="Hirani K."/>
            <person name="Jayaseelan J.C."/>
            <person name="Lara F."/>
            <person name="Munidasa M."/>
            <person name="Palculict T."/>
            <person name="Patil S."/>
            <person name="Pu L.-L."/>
            <person name="Saada N."/>
            <person name="Tang L."/>
            <person name="Weissenberger G."/>
            <person name="Zhu Y."/>
            <person name="Hemphill L."/>
            <person name="Shang Y."/>
            <person name="Youmans B."/>
            <person name="Ayvaz T."/>
            <person name="Ross M."/>
            <person name="Santibanez J."/>
            <person name="Aqrawi P."/>
            <person name="Gross S."/>
            <person name="Joshi V."/>
            <person name="Fowler G."/>
            <person name="Nazareth L."/>
            <person name="Reid J."/>
            <person name="Worley K."/>
            <person name="Petrosino J."/>
            <person name="Highlander S."/>
            <person name="Gibbs R."/>
        </authorList>
    </citation>
    <scope>NUCLEOTIDE SEQUENCE [LARGE SCALE GENOMIC DNA]</scope>
    <source>
        <strain evidence="1 2">DSM 4582</strain>
    </source>
</reference>
<dbReference type="AlphaFoldDB" id="D4DWQ2"/>
<comment type="caution">
    <text evidence="1">The sequence shown here is derived from an EMBL/GenBank/DDBJ whole genome shotgun (WGS) entry which is preliminary data.</text>
</comment>
<keyword evidence="2" id="KW-1185">Reference proteome</keyword>
<organism evidence="1 2">
    <name type="scientific">Serratia odorifera DSM 4582</name>
    <dbReference type="NCBI Taxonomy" id="667129"/>
    <lineage>
        <taxon>Bacteria</taxon>
        <taxon>Pseudomonadati</taxon>
        <taxon>Pseudomonadota</taxon>
        <taxon>Gammaproteobacteria</taxon>
        <taxon>Enterobacterales</taxon>
        <taxon>Yersiniaceae</taxon>
        <taxon>Serratia</taxon>
    </lineage>
</organism>
<protein>
    <submittedName>
        <fullName evidence="1">Uncharacterized protein</fullName>
    </submittedName>
</protein>
<dbReference type="Proteomes" id="UP000005723">
    <property type="component" value="Unassembled WGS sequence"/>
</dbReference>
<dbReference type="EMBL" id="ADBY01000013">
    <property type="protein sequence ID" value="EFE98024.1"/>
    <property type="molecule type" value="Genomic_DNA"/>
</dbReference>
<evidence type="ECO:0000313" key="1">
    <source>
        <dbReference type="EMBL" id="EFE98024.1"/>
    </source>
</evidence>
<accession>D4DWQ2</accession>
<sequence length="42" mass="4590">MRTLASVGMKEGVIYGKSGVILPLISEGKNAFHGKMRTKKVR</sequence>